<keyword evidence="3" id="KW-1185">Reference proteome</keyword>
<feature type="transmembrane region" description="Helical" evidence="1">
    <location>
        <begin position="34"/>
        <end position="53"/>
    </location>
</feature>
<keyword evidence="1" id="KW-0472">Membrane</keyword>
<evidence type="ECO:0000313" key="2">
    <source>
        <dbReference type="EMBL" id="ERJ97435.1"/>
    </source>
</evidence>
<evidence type="ECO:0000313" key="3">
    <source>
        <dbReference type="Proteomes" id="UP000016662"/>
    </source>
</evidence>
<feature type="transmembrane region" description="Helical" evidence="1">
    <location>
        <begin position="193"/>
        <end position="212"/>
    </location>
</feature>
<keyword evidence="1" id="KW-1133">Transmembrane helix</keyword>
<evidence type="ECO:0000256" key="1">
    <source>
        <dbReference type="SAM" id="Phobius"/>
    </source>
</evidence>
<dbReference type="Proteomes" id="UP000016662">
    <property type="component" value="Unassembled WGS sequence"/>
</dbReference>
<reference evidence="2 3" key="1">
    <citation type="submission" date="2013-07" db="EMBL/GenBank/DDBJ databases">
        <authorList>
            <person name="Weinstock G."/>
            <person name="Sodergren E."/>
            <person name="Wylie T."/>
            <person name="Fulton L."/>
            <person name="Fulton R."/>
            <person name="Fronick C."/>
            <person name="O'Laughlin M."/>
            <person name="Godfrey J."/>
            <person name="Miner T."/>
            <person name="Herter B."/>
            <person name="Appelbaum E."/>
            <person name="Cordes M."/>
            <person name="Lek S."/>
            <person name="Wollam A."/>
            <person name="Pepin K.H."/>
            <person name="Palsikar V.B."/>
            <person name="Mitreva M."/>
            <person name="Wilson R.K."/>
        </authorList>
    </citation>
    <scope>NUCLEOTIDE SEQUENCE [LARGE SCALE GENOMIC DNA]</scope>
    <source>
        <strain evidence="2 3">ATCC 27760</strain>
    </source>
</reference>
<sequence>MFDWIGDALSWVGDKFSDVGTAISEAVWDVMLEWLFNTIYGAVAEFFGMMNGMGADIFSQSWVSAFLQLFSLFGWTLFAAGLVVAVFDTAIEYQTGRANIQSTCLNVLKGFMAVSLFTKVPVEMYKFCITLQTTFSGDLIGSFIGATRGDLGTTAEVVLKNMGGYSGLLGLLTMIALAYCVVKLFFANIKRGGILLCQIAVGSLYMFSLPRGFSDGFNGWCKQIFALCLTAFLQTSLMFLGLLTWQTNMLLGLGIMLAANEVPRIAQQFGLDTSVRVNMMSVTHTVNSAIHVGKFVARKLA</sequence>
<dbReference type="PATRIC" id="fig|411473.3.peg.190"/>
<dbReference type="RefSeq" id="WP_021681554.1">
    <property type="nucleotide sequence ID" value="NZ_KI260355.1"/>
</dbReference>
<feature type="transmembrane region" description="Helical" evidence="1">
    <location>
        <begin position="65"/>
        <end position="87"/>
    </location>
</feature>
<dbReference type="STRING" id="411473.RUMCAL_00218"/>
<protein>
    <submittedName>
        <fullName evidence="2">Uncharacterized protein</fullName>
    </submittedName>
</protein>
<organism evidence="2 3">
    <name type="scientific">Ruminococcus callidus ATCC 27760</name>
    <dbReference type="NCBI Taxonomy" id="411473"/>
    <lineage>
        <taxon>Bacteria</taxon>
        <taxon>Bacillati</taxon>
        <taxon>Bacillota</taxon>
        <taxon>Clostridia</taxon>
        <taxon>Eubacteriales</taxon>
        <taxon>Oscillospiraceae</taxon>
        <taxon>Ruminococcus</taxon>
    </lineage>
</organism>
<proteinExistence type="predicted"/>
<comment type="caution">
    <text evidence="2">The sequence shown here is derived from an EMBL/GenBank/DDBJ whole genome shotgun (WGS) entry which is preliminary data.</text>
</comment>
<feature type="transmembrane region" description="Helical" evidence="1">
    <location>
        <begin position="224"/>
        <end position="245"/>
    </location>
</feature>
<name>U2KZ93_9FIRM</name>
<accession>U2KZ93</accession>
<dbReference type="AlphaFoldDB" id="U2KZ93"/>
<dbReference type="InterPro" id="IPR046108">
    <property type="entry name" value="TrbL_5"/>
</dbReference>
<keyword evidence="1" id="KW-0812">Transmembrane</keyword>
<dbReference type="EMBL" id="AWVF01000026">
    <property type="protein sequence ID" value="ERJ97435.1"/>
    <property type="molecule type" value="Genomic_DNA"/>
</dbReference>
<dbReference type="Pfam" id="PF19511">
    <property type="entry name" value="TrbL_5"/>
    <property type="match status" value="1"/>
</dbReference>
<dbReference type="HOGENOM" id="CLU_080674_0_0_9"/>
<dbReference type="eggNOG" id="ENOG502Z87R">
    <property type="taxonomic scope" value="Bacteria"/>
</dbReference>
<gene>
    <name evidence="2" type="ORF">RUMCAL_00218</name>
</gene>
<feature type="transmembrane region" description="Helical" evidence="1">
    <location>
        <begin position="165"/>
        <end position="186"/>
    </location>
</feature>